<feature type="transmembrane region" description="Helical" evidence="16">
    <location>
        <begin position="684"/>
        <end position="703"/>
    </location>
</feature>
<dbReference type="InterPro" id="IPR006391">
    <property type="entry name" value="P-type_ATPase_bsu_IA"/>
</dbReference>
<evidence type="ECO:0000256" key="14">
    <source>
        <dbReference type="ARBA" id="ARBA00023065"/>
    </source>
</evidence>
<dbReference type="InterPro" id="IPR001757">
    <property type="entry name" value="P_typ_ATPase"/>
</dbReference>
<dbReference type="GO" id="GO:0005886">
    <property type="term" value="C:plasma membrane"/>
    <property type="evidence" value="ECO:0007669"/>
    <property type="project" value="UniProtKB-SubCell"/>
</dbReference>
<evidence type="ECO:0000313" key="20">
    <source>
        <dbReference type="Proteomes" id="UP000295560"/>
    </source>
</evidence>
<dbReference type="PANTHER" id="PTHR43743">
    <property type="entry name" value="POTASSIUM-TRANSPORTING ATPASE ATP-BINDING SUBUNIT"/>
    <property type="match status" value="1"/>
</dbReference>
<dbReference type="GO" id="GO:0016887">
    <property type="term" value="F:ATP hydrolysis activity"/>
    <property type="evidence" value="ECO:0007669"/>
    <property type="project" value="InterPro"/>
</dbReference>
<keyword evidence="11 16" id="KW-0630">Potassium</keyword>
<dbReference type="Gene3D" id="3.40.50.1000">
    <property type="entry name" value="HAD superfamily/HAD-like"/>
    <property type="match status" value="1"/>
</dbReference>
<dbReference type="InterPro" id="IPR023299">
    <property type="entry name" value="ATPase_P-typ_cyto_dom_N"/>
</dbReference>
<dbReference type="PROSITE" id="PS00154">
    <property type="entry name" value="ATPASE_E1_E2"/>
    <property type="match status" value="1"/>
</dbReference>
<dbReference type="Pfam" id="PF00702">
    <property type="entry name" value="Hydrolase"/>
    <property type="match status" value="1"/>
</dbReference>
<feature type="transmembrane region" description="Helical" evidence="16">
    <location>
        <begin position="238"/>
        <end position="259"/>
    </location>
</feature>
<evidence type="ECO:0000256" key="13">
    <source>
        <dbReference type="ARBA" id="ARBA00022989"/>
    </source>
</evidence>
<reference evidence="19 20" key="1">
    <citation type="submission" date="2019-03" db="EMBL/GenBank/DDBJ databases">
        <title>Sequencing the genomes of 1000 actinobacteria strains.</title>
        <authorList>
            <person name="Klenk H.-P."/>
        </authorList>
    </citation>
    <scope>NUCLEOTIDE SEQUENCE [LARGE SCALE GENOMIC DNA]</scope>
    <source>
        <strain evidence="19 20">DSM 44969</strain>
    </source>
</reference>
<evidence type="ECO:0000256" key="9">
    <source>
        <dbReference type="ARBA" id="ARBA00022840"/>
    </source>
</evidence>
<gene>
    <name evidence="16" type="primary">kdpB</name>
    <name evidence="19" type="ORF">EV378_5431</name>
</gene>
<dbReference type="InterPro" id="IPR018303">
    <property type="entry name" value="ATPase_P-typ_P_site"/>
</dbReference>
<feature type="transmembrane region" description="Helical" evidence="16">
    <location>
        <begin position="723"/>
        <end position="743"/>
    </location>
</feature>
<organism evidence="19 20">
    <name type="scientific">Pseudonocardia endophytica</name>
    <dbReference type="NCBI Taxonomy" id="401976"/>
    <lineage>
        <taxon>Bacteria</taxon>
        <taxon>Bacillati</taxon>
        <taxon>Actinomycetota</taxon>
        <taxon>Actinomycetes</taxon>
        <taxon>Pseudonocardiales</taxon>
        <taxon>Pseudonocardiaceae</taxon>
        <taxon>Pseudonocardia</taxon>
    </lineage>
</organism>
<keyword evidence="13 16" id="KW-1133">Transmembrane helix</keyword>
<evidence type="ECO:0000256" key="8">
    <source>
        <dbReference type="ARBA" id="ARBA00022741"/>
    </source>
</evidence>
<evidence type="ECO:0000313" key="19">
    <source>
        <dbReference type="EMBL" id="TCK21445.1"/>
    </source>
</evidence>
<dbReference type="Pfam" id="PF00122">
    <property type="entry name" value="E1-E2_ATPase"/>
    <property type="match status" value="1"/>
</dbReference>
<keyword evidence="10 16" id="KW-0460">Magnesium</keyword>
<dbReference type="PANTHER" id="PTHR43743:SF1">
    <property type="entry name" value="POTASSIUM-TRANSPORTING ATPASE ATP-BINDING SUBUNIT"/>
    <property type="match status" value="1"/>
</dbReference>
<keyword evidence="4 16" id="KW-0633">Potassium transport</keyword>
<accession>A0A4R1HLQ8</accession>
<feature type="binding site" evidence="16">
    <location>
        <begin position="397"/>
        <end position="404"/>
    </location>
    <ligand>
        <name>ATP</name>
        <dbReference type="ChEBI" id="CHEBI:30616"/>
    </ligand>
</feature>
<keyword evidence="7 16" id="KW-0479">Metal-binding</keyword>
<dbReference type="GO" id="GO:0000287">
    <property type="term" value="F:magnesium ion binding"/>
    <property type="evidence" value="ECO:0007669"/>
    <property type="project" value="UniProtKB-UniRule"/>
</dbReference>
<dbReference type="InterPro" id="IPR023298">
    <property type="entry name" value="ATPase_P-typ_TM_dom_sf"/>
</dbReference>
<dbReference type="SFLD" id="SFLDG00002">
    <property type="entry name" value="C1.7:_P-type_atpase_like"/>
    <property type="match status" value="1"/>
</dbReference>
<dbReference type="SUPFAM" id="SSF81660">
    <property type="entry name" value="Metal cation-transporting ATPase, ATP-binding domain N"/>
    <property type="match status" value="1"/>
</dbReference>
<feature type="binding site" evidence="16">
    <location>
        <position position="367"/>
    </location>
    <ligand>
        <name>ATP</name>
        <dbReference type="ChEBI" id="CHEBI:30616"/>
    </ligand>
</feature>
<feature type="region of interest" description="Disordered" evidence="17">
    <location>
        <begin position="430"/>
        <end position="470"/>
    </location>
</feature>
<comment type="function">
    <text evidence="16">Part of the high-affinity ATP-driven potassium transport (or Kdp) system, which catalyzes the hydrolysis of ATP coupled with the electrogenic transport of potassium into the cytoplasm. This subunit is responsible for energy coupling to the transport system and for the release of the potassium ions to the cytoplasm.</text>
</comment>
<feature type="region of interest" description="Disordered" evidence="17">
    <location>
        <begin position="1"/>
        <end position="28"/>
    </location>
</feature>
<feature type="transmembrane region" description="Helical" evidence="16">
    <location>
        <begin position="654"/>
        <end position="672"/>
    </location>
</feature>
<dbReference type="InterPro" id="IPR044492">
    <property type="entry name" value="P_typ_ATPase_HD_dom"/>
</dbReference>
<proteinExistence type="inferred from homology"/>
<name>A0A4R1HLQ8_PSEEN</name>
<keyword evidence="3 16" id="KW-1003">Cell membrane</keyword>
<dbReference type="PRINTS" id="PR00119">
    <property type="entry name" value="CATATPASE"/>
</dbReference>
<dbReference type="NCBIfam" id="TIGR01497">
    <property type="entry name" value="kdpB"/>
    <property type="match status" value="1"/>
</dbReference>
<feature type="binding site" evidence="16">
    <location>
        <position position="589"/>
    </location>
    <ligand>
        <name>Mg(2+)</name>
        <dbReference type="ChEBI" id="CHEBI:18420"/>
    </ligand>
</feature>
<dbReference type="Gene3D" id="3.40.1110.10">
    <property type="entry name" value="Calcium-transporting ATPase, cytoplasmic domain N"/>
    <property type="match status" value="1"/>
</dbReference>
<evidence type="ECO:0000256" key="6">
    <source>
        <dbReference type="ARBA" id="ARBA00022692"/>
    </source>
</evidence>
<feature type="binding site" evidence="16">
    <location>
        <position position="415"/>
    </location>
    <ligand>
        <name>ATP</name>
        <dbReference type="ChEBI" id="CHEBI:30616"/>
    </ligand>
</feature>
<keyword evidence="12 16" id="KW-1278">Translocase</keyword>
<keyword evidence="20" id="KW-1185">Reference proteome</keyword>
<dbReference type="CDD" id="cd02078">
    <property type="entry name" value="P-type_ATPase_K"/>
    <property type="match status" value="1"/>
</dbReference>
<evidence type="ECO:0000256" key="1">
    <source>
        <dbReference type="ARBA" id="ARBA00004651"/>
    </source>
</evidence>
<dbReference type="HAMAP" id="MF_00285">
    <property type="entry name" value="KdpB"/>
    <property type="match status" value="1"/>
</dbReference>
<dbReference type="OrthoDB" id="9814270at2"/>
<keyword evidence="6 16" id="KW-0812">Transmembrane</keyword>
<dbReference type="InterPro" id="IPR008250">
    <property type="entry name" value="ATPase_P-typ_transduc_dom_A_sf"/>
</dbReference>
<feature type="transmembrane region" description="Helical" evidence="16">
    <location>
        <begin position="271"/>
        <end position="295"/>
    </location>
</feature>
<comment type="subcellular location">
    <subcellularLocation>
        <location evidence="1 16">Cell membrane</location>
        <topology evidence="1 16">Multi-pass membrane protein</topology>
    </subcellularLocation>
</comment>
<keyword evidence="8 16" id="KW-0547">Nucleotide-binding</keyword>
<evidence type="ECO:0000256" key="5">
    <source>
        <dbReference type="ARBA" id="ARBA00022553"/>
    </source>
</evidence>
<dbReference type="SFLD" id="SFLDF00027">
    <property type="entry name" value="p-type_atpase"/>
    <property type="match status" value="1"/>
</dbReference>
<dbReference type="InterPro" id="IPR023214">
    <property type="entry name" value="HAD_sf"/>
</dbReference>
<dbReference type="RefSeq" id="WP_132430194.1">
    <property type="nucleotide sequence ID" value="NZ_SMFZ01000002.1"/>
</dbReference>
<evidence type="ECO:0000256" key="2">
    <source>
        <dbReference type="ARBA" id="ARBA00022448"/>
    </source>
</evidence>
<protein>
    <recommendedName>
        <fullName evidence="16">Potassium-transporting ATPase ATP-binding subunit</fullName>
        <ecNumber evidence="16">7.2.2.6</ecNumber>
    </recommendedName>
    <alternativeName>
        <fullName evidence="16">ATP phosphohydrolase [potassium-transporting] B chain</fullName>
    </alternativeName>
    <alternativeName>
        <fullName evidence="16">Potassium-binding and translocating subunit B</fullName>
    </alternativeName>
    <alternativeName>
        <fullName evidence="16">Potassium-translocating ATPase B chain</fullName>
    </alternativeName>
</protein>
<evidence type="ECO:0000256" key="11">
    <source>
        <dbReference type="ARBA" id="ARBA00022958"/>
    </source>
</evidence>
<evidence type="ECO:0000256" key="7">
    <source>
        <dbReference type="ARBA" id="ARBA00022723"/>
    </source>
</evidence>
<feature type="active site" description="4-aspartylphosphate intermediate" evidence="16">
    <location>
        <position position="326"/>
    </location>
</feature>
<evidence type="ECO:0000256" key="12">
    <source>
        <dbReference type="ARBA" id="ARBA00022967"/>
    </source>
</evidence>
<evidence type="ECO:0000256" key="16">
    <source>
        <dbReference type="HAMAP-Rule" id="MF_00285"/>
    </source>
</evidence>
<evidence type="ECO:0000256" key="4">
    <source>
        <dbReference type="ARBA" id="ARBA00022538"/>
    </source>
</evidence>
<dbReference type="InterPro" id="IPR059000">
    <property type="entry name" value="ATPase_P-type_domA"/>
</dbReference>
<comment type="catalytic activity">
    <reaction evidence="16">
        <text>K(+)(out) + ATP + H2O = K(+)(in) + ADP + phosphate + H(+)</text>
        <dbReference type="Rhea" id="RHEA:16777"/>
        <dbReference type="ChEBI" id="CHEBI:15377"/>
        <dbReference type="ChEBI" id="CHEBI:15378"/>
        <dbReference type="ChEBI" id="CHEBI:29103"/>
        <dbReference type="ChEBI" id="CHEBI:30616"/>
        <dbReference type="ChEBI" id="CHEBI:43474"/>
        <dbReference type="ChEBI" id="CHEBI:456216"/>
        <dbReference type="EC" id="7.2.2.6"/>
    </reaction>
</comment>
<evidence type="ECO:0000256" key="10">
    <source>
        <dbReference type="ARBA" id="ARBA00022842"/>
    </source>
</evidence>
<feature type="transmembrane region" description="Helical" evidence="16">
    <location>
        <begin position="86"/>
        <end position="104"/>
    </location>
</feature>
<dbReference type="SFLD" id="SFLDS00003">
    <property type="entry name" value="Haloacid_Dehalogenase"/>
    <property type="match status" value="1"/>
</dbReference>
<dbReference type="NCBIfam" id="TIGR01494">
    <property type="entry name" value="ATPase_P-type"/>
    <property type="match status" value="2"/>
</dbReference>
<dbReference type="EMBL" id="SMFZ01000002">
    <property type="protein sequence ID" value="TCK21445.1"/>
    <property type="molecule type" value="Genomic_DNA"/>
</dbReference>
<keyword evidence="2 16" id="KW-0813">Transport</keyword>
<evidence type="ECO:0000259" key="18">
    <source>
        <dbReference type="Pfam" id="PF00122"/>
    </source>
</evidence>
<dbReference type="SUPFAM" id="SSF81665">
    <property type="entry name" value="Calcium ATPase, transmembrane domain M"/>
    <property type="match status" value="1"/>
</dbReference>
<dbReference type="EC" id="7.2.2.6" evidence="16"/>
<dbReference type="GO" id="GO:0008556">
    <property type="term" value="F:P-type potassium transmembrane transporter activity"/>
    <property type="evidence" value="ECO:0007669"/>
    <property type="project" value="UniProtKB-UniRule"/>
</dbReference>
<sequence>MSRPATEEGPDVVSTDTRTEPRPDAAAATATPVAAGAFHWAQLVSSLPDALRKLDPRVQARNPVMFVVWVGSALVTVLAIVDPSVFAILIAIWLWFTVLFANVAEAVAEGRGKAQAASLRATKRDTMARRLRSDGSEEQVPGTALAVGDLVVVEANETIPGDGDVVEGIATVDESAITGESAPVVREAGGDRSSVTGGTTVLSDRIVVEVTTRPGESFVDRMIALVEGAARQKTPNEIALTVLLSVLTIVFLLAVVAISPMSAYAGSQVSLIVLTALLVCLIPTTIGALLSAIGIAGMDRLVQRNVLATSGRAVEAAGDVDTLLLDKTGTITFGNRRATELLPVGGTPAEELARAARLSSLADQTPEGRSIVALCAGRYGLAAEADAGEAVAGFVPFTAQTRMSGIDLADHVIRKGAAAAVLAWAEAGRPTPGADAPTPDPNEGAVRATTLPEGAVRSGREGDGGDGGDAGVAAEVRRLVETISDDGGTPLVVAAASSPDGTGAHVLGVIRLSDVVKPGMRERFAELRAMGIRTVMITGDNPRTARAIAADAGVDDHLAEATPEDKMALIRKEQEGGRLVAMTGDGTNDAPALAQADVGVAMNTGTAAAKEAGNMVDLDSNPTKLIEIVEIGKQLLITRGALTTFSIANDLAKYFAILPAMFLALHPSLGALNVMRLATPESAILSAVIFNALIIVALVPLALRGVRYRPSSAANLLRRNLLVYGLGGVVTPFVGIFLIDLLVRLVPGI</sequence>
<dbReference type="AlphaFoldDB" id="A0A4R1HLQ8"/>
<dbReference type="SUPFAM" id="SSF56784">
    <property type="entry name" value="HAD-like"/>
    <property type="match status" value="1"/>
</dbReference>
<dbReference type="Gene3D" id="2.70.150.10">
    <property type="entry name" value="Calcium-transporting ATPase, cytoplasmic transduction domain A"/>
    <property type="match status" value="1"/>
</dbReference>
<keyword evidence="14 16" id="KW-0406">Ion transport</keyword>
<evidence type="ECO:0000256" key="17">
    <source>
        <dbReference type="SAM" id="MobiDB-lite"/>
    </source>
</evidence>
<dbReference type="GO" id="GO:0005524">
    <property type="term" value="F:ATP binding"/>
    <property type="evidence" value="ECO:0007669"/>
    <property type="project" value="UniProtKB-UniRule"/>
</dbReference>
<feature type="binding site" evidence="16">
    <location>
        <position position="585"/>
    </location>
    <ligand>
        <name>Mg(2+)</name>
        <dbReference type="ChEBI" id="CHEBI:18420"/>
    </ligand>
</feature>
<comment type="caution">
    <text evidence="19">The sequence shown here is derived from an EMBL/GenBank/DDBJ whole genome shotgun (WGS) entry which is preliminary data.</text>
</comment>
<keyword evidence="15 16" id="KW-0472">Membrane</keyword>
<keyword evidence="9 16" id="KW-0067">ATP-binding</keyword>
<dbReference type="SUPFAM" id="SSF81653">
    <property type="entry name" value="Calcium ATPase, transduction domain A"/>
    <property type="match status" value="1"/>
</dbReference>
<comment type="similarity">
    <text evidence="16">Belongs to the cation transport ATPase (P-type) (TC 3.A.3) family. Type IA subfamily.</text>
</comment>
<evidence type="ECO:0000256" key="3">
    <source>
        <dbReference type="ARBA" id="ARBA00022475"/>
    </source>
</evidence>
<feature type="transmembrane region" description="Helical" evidence="16">
    <location>
        <begin position="62"/>
        <end position="80"/>
    </location>
</feature>
<feature type="domain" description="P-type ATPase A" evidence="18">
    <location>
        <begin position="126"/>
        <end position="227"/>
    </location>
</feature>
<keyword evidence="5 16" id="KW-0597">Phosphoprotein</keyword>
<dbReference type="Proteomes" id="UP000295560">
    <property type="component" value="Unassembled WGS sequence"/>
</dbReference>
<feature type="binding site" evidence="16">
    <location>
        <position position="363"/>
    </location>
    <ligand>
        <name>ATP</name>
        <dbReference type="ChEBI" id="CHEBI:30616"/>
    </ligand>
</feature>
<dbReference type="InterPro" id="IPR036412">
    <property type="entry name" value="HAD-like_sf"/>
</dbReference>
<comment type="subunit">
    <text evidence="16">The system is composed of three essential subunits: KdpA, KdpB and KdpC.</text>
</comment>
<evidence type="ECO:0000256" key="15">
    <source>
        <dbReference type="ARBA" id="ARBA00023136"/>
    </source>
</evidence>
<dbReference type="FunFam" id="2.70.150.10:FF:000033">
    <property type="entry name" value="Potassium-transporting ATPase ATP-binding subunit"/>
    <property type="match status" value="1"/>
</dbReference>